<accession>A0A0F9RCQ2</accession>
<feature type="compositionally biased region" description="Polar residues" evidence="1">
    <location>
        <begin position="190"/>
        <end position="199"/>
    </location>
</feature>
<feature type="compositionally biased region" description="Low complexity" evidence="1">
    <location>
        <begin position="21"/>
        <end position="33"/>
    </location>
</feature>
<comment type="caution">
    <text evidence="2">The sequence shown here is derived from an EMBL/GenBank/DDBJ whole genome shotgun (WGS) entry which is preliminary data.</text>
</comment>
<proteinExistence type="predicted"/>
<evidence type="ECO:0000313" key="2">
    <source>
        <dbReference type="EMBL" id="KKN52704.1"/>
    </source>
</evidence>
<feature type="region of interest" description="Disordered" evidence="1">
    <location>
        <begin position="164"/>
        <end position="199"/>
    </location>
</feature>
<feature type="region of interest" description="Disordered" evidence="1">
    <location>
        <begin position="258"/>
        <end position="299"/>
    </location>
</feature>
<protein>
    <submittedName>
        <fullName evidence="2">Uncharacterized protein</fullName>
    </submittedName>
</protein>
<evidence type="ECO:0000256" key="1">
    <source>
        <dbReference type="SAM" id="MobiDB-lite"/>
    </source>
</evidence>
<organism evidence="2">
    <name type="scientific">marine sediment metagenome</name>
    <dbReference type="NCBI Taxonomy" id="412755"/>
    <lineage>
        <taxon>unclassified sequences</taxon>
        <taxon>metagenomes</taxon>
        <taxon>ecological metagenomes</taxon>
    </lineage>
</organism>
<dbReference type="AlphaFoldDB" id="A0A0F9RCQ2"/>
<gene>
    <name evidence="2" type="ORF">LCGC14_0609850</name>
</gene>
<sequence>MRNYLTGPMLDADGGGGGEAGATLETALEATGASPDGTGSPDPGEGADASPIQTSPGEAGEETTEPITTIPLERHESVLANARRDHDDLRAATGWADGMDREQVATDASNREWLARDPEGYIRYLQSQRSGGDEPQPDRQTQNGELFYTPEQAAKLADHRLRAGISASETRSEARFKPLEEAGAREEARQSANHDLTEASNWPKFTENMNEIAGVMQVVQDRGEHIDLVRAYLSVVVPKLTATDDQRRKGIRAEILAEMAGGGSNDNDPSRSASSPSRKPDSEKSLQESLEEAMAGVTQ</sequence>
<feature type="compositionally biased region" description="Basic and acidic residues" evidence="1">
    <location>
        <begin position="170"/>
        <end position="189"/>
    </location>
</feature>
<feature type="region of interest" description="Disordered" evidence="1">
    <location>
        <begin position="1"/>
        <end position="74"/>
    </location>
</feature>
<name>A0A0F9RCQ2_9ZZZZ</name>
<dbReference type="EMBL" id="LAZR01001008">
    <property type="protein sequence ID" value="KKN52704.1"/>
    <property type="molecule type" value="Genomic_DNA"/>
</dbReference>
<reference evidence="2" key="1">
    <citation type="journal article" date="2015" name="Nature">
        <title>Complex archaea that bridge the gap between prokaryotes and eukaryotes.</title>
        <authorList>
            <person name="Spang A."/>
            <person name="Saw J.H."/>
            <person name="Jorgensen S.L."/>
            <person name="Zaremba-Niedzwiedzka K."/>
            <person name="Martijn J."/>
            <person name="Lind A.E."/>
            <person name="van Eijk R."/>
            <person name="Schleper C."/>
            <person name="Guy L."/>
            <person name="Ettema T.J."/>
        </authorList>
    </citation>
    <scope>NUCLEOTIDE SEQUENCE</scope>
</reference>
<feature type="compositionally biased region" description="Low complexity" evidence="1">
    <location>
        <begin position="265"/>
        <end position="277"/>
    </location>
</feature>